<keyword evidence="3" id="KW-0479">Metal-binding</keyword>
<dbReference type="AlphaFoldDB" id="A0A5C6RXE6"/>
<feature type="domain" description="Radical SAM core" evidence="6">
    <location>
        <begin position="101"/>
        <end position="330"/>
    </location>
</feature>
<dbReference type="InterPro" id="IPR050377">
    <property type="entry name" value="Radical_SAM_PqqE_MftC-like"/>
</dbReference>
<dbReference type="GO" id="GO:0051536">
    <property type="term" value="F:iron-sulfur cluster binding"/>
    <property type="evidence" value="ECO:0007669"/>
    <property type="project" value="UniProtKB-KW"/>
</dbReference>
<dbReference type="CDD" id="cd01335">
    <property type="entry name" value="Radical_SAM"/>
    <property type="match status" value="1"/>
</dbReference>
<dbReference type="NCBIfam" id="NF033640">
    <property type="entry name" value="N_Twi_rSAM"/>
    <property type="match status" value="1"/>
</dbReference>
<proteinExistence type="predicted"/>
<keyword evidence="2" id="KW-0949">S-adenosyl-L-methionine</keyword>
<dbReference type="EMBL" id="VOOS01000001">
    <property type="protein sequence ID" value="TXB67236.1"/>
    <property type="molecule type" value="Genomic_DNA"/>
</dbReference>
<dbReference type="InterPro" id="IPR007197">
    <property type="entry name" value="rSAM"/>
</dbReference>
<name>A0A5C6RXE6_9FLAO</name>
<evidence type="ECO:0000256" key="3">
    <source>
        <dbReference type="ARBA" id="ARBA00022723"/>
    </source>
</evidence>
<sequence length="349" mass="41323">MDFTSNKHFCILPWIHLHVSQSGKVHPCCNNNRYLGDVKTNSIKEIWDGEQFNDLREQFKNNTPDKRCSHCYNIEKSGKESLRQISNRKYKKDIDRIQNNNAEPIYLDIRFSNICNFKCKTCWHGNSSAWFNEGSKRNASDERIIKAFTNNFDELFEYIDNVEEIYFAGGEPLIMEEHYLILEELEKRNLVNTKLRYNTNFSILNFKEKSILEIWKKFKHVHVSASIDGTFSLGEEIREGFNWNQFLANRKKMLQICPEIYFEITPTVSTLNILNLPELHQYLVKNKLLDVNNIYLNFLERPLIYNLKSLPIDTKEEAVNIIKAHINWLNKKNANNLIINEFKHTLNYL</sequence>
<dbReference type="GO" id="GO:0046872">
    <property type="term" value="F:metal ion binding"/>
    <property type="evidence" value="ECO:0007669"/>
    <property type="project" value="UniProtKB-KW"/>
</dbReference>
<dbReference type="PANTHER" id="PTHR11228">
    <property type="entry name" value="RADICAL SAM DOMAIN PROTEIN"/>
    <property type="match status" value="1"/>
</dbReference>
<dbReference type="InterPro" id="IPR013785">
    <property type="entry name" value="Aldolase_TIM"/>
</dbReference>
<evidence type="ECO:0000256" key="1">
    <source>
        <dbReference type="ARBA" id="ARBA00001966"/>
    </source>
</evidence>
<keyword evidence="5" id="KW-0411">Iron-sulfur</keyword>
<accession>A0A5C6RXE6</accession>
<comment type="cofactor">
    <cofactor evidence="1">
        <name>[4Fe-4S] cluster</name>
        <dbReference type="ChEBI" id="CHEBI:49883"/>
    </cofactor>
</comment>
<keyword evidence="8" id="KW-1185">Reference proteome</keyword>
<dbReference type="Proteomes" id="UP000321721">
    <property type="component" value="Unassembled WGS sequence"/>
</dbReference>
<evidence type="ECO:0000313" key="7">
    <source>
        <dbReference type="EMBL" id="TXB67236.1"/>
    </source>
</evidence>
<keyword evidence="4" id="KW-0408">Iron</keyword>
<dbReference type="InterPro" id="IPR023885">
    <property type="entry name" value="4Fe4S-binding_SPASM_dom"/>
</dbReference>
<reference evidence="7 8" key="1">
    <citation type="submission" date="2019-08" db="EMBL/GenBank/DDBJ databases">
        <title>Genome of Vicingus serpentipes NCIMB 15042.</title>
        <authorList>
            <person name="Bowman J.P."/>
        </authorList>
    </citation>
    <scope>NUCLEOTIDE SEQUENCE [LARGE SCALE GENOMIC DNA]</scope>
    <source>
        <strain evidence="7 8">NCIMB 15042</strain>
    </source>
</reference>
<dbReference type="Pfam" id="PF13186">
    <property type="entry name" value="SPASM"/>
    <property type="match status" value="1"/>
</dbReference>
<dbReference type="SUPFAM" id="SSF102114">
    <property type="entry name" value="Radical SAM enzymes"/>
    <property type="match status" value="2"/>
</dbReference>
<dbReference type="CDD" id="cd21109">
    <property type="entry name" value="SPASM"/>
    <property type="match status" value="1"/>
</dbReference>
<evidence type="ECO:0000256" key="5">
    <source>
        <dbReference type="ARBA" id="ARBA00023014"/>
    </source>
</evidence>
<dbReference type="PANTHER" id="PTHR11228:SF7">
    <property type="entry name" value="PQQA PEPTIDE CYCLASE"/>
    <property type="match status" value="1"/>
</dbReference>
<dbReference type="Gene3D" id="3.20.20.70">
    <property type="entry name" value="Aldolase class I"/>
    <property type="match status" value="2"/>
</dbReference>
<evidence type="ECO:0000256" key="4">
    <source>
        <dbReference type="ARBA" id="ARBA00023004"/>
    </source>
</evidence>
<evidence type="ECO:0000259" key="6">
    <source>
        <dbReference type="PROSITE" id="PS51918"/>
    </source>
</evidence>
<evidence type="ECO:0000256" key="2">
    <source>
        <dbReference type="ARBA" id="ARBA00022691"/>
    </source>
</evidence>
<evidence type="ECO:0000313" key="8">
    <source>
        <dbReference type="Proteomes" id="UP000321721"/>
    </source>
</evidence>
<dbReference type="RefSeq" id="WP_147098590.1">
    <property type="nucleotide sequence ID" value="NZ_VOOS01000001.1"/>
</dbReference>
<protein>
    <submittedName>
        <fullName evidence="7">Twitch domain-containing radical SAM protein</fullName>
    </submittedName>
</protein>
<dbReference type="PROSITE" id="PS51918">
    <property type="entry name" value="RADICAL_SAM"/>
    <property type="match status" value="1"/>
</dbReference>
<gene>
    <name evidence="7" type="ORF">FRY74_03360</name>
</gene>
<dbReference type="OrthoDB" id="9787111at2"/>
<dbReference type="GO" id="GO:0003824">
    <property type="term" value="F:catalytic activity"/>
    <property type="evidence" value="ECO:0007669"/>
    <property type="project" value="InterPro"/>
</dbReference>
<dbReference type="InterPro" id="IPR058240">
    <property type="entry name" value="rSAM_sf"/>
</dbReference>
<dbReference type="SFLD" id="SFLDS00029">
    <property type="entry name" value="Radical_SAM"/>
    <property type="match status" value="1"/>
</dbReference>
<comment type="caution">
    <text evidence="7">The sequence shown here is derived from an EMBL/GenBank/DDBJ whole genome shotgun (WGS) entry which is preliminary data.</text>
</comment>
<dbReference type="Pfam" id="PF04055">
    <property type="entry name" value="Radical_SAM"/>
    <property type="match status" value="1"/>
</dbReference>
<organism evidence="7 8">
    <name type="scientific">Vicingus serpentipes</name>
    <dbReference type="NCBI Taxonomy" id="1926625"/>
    <lineage>
        <taxon>Bacteria</taxon>
        <taxon>Pseudomonadati</taxon>
        <taxon>Bacteroidota</taxon>
        <taxon>Flavobacteriia</taxon>
        <taxon>Flavobacteriales</taxon>
        <taxon>Vicingaceae</taxon>
        <taxon>Vicingus</taxon>
    </lineage>
</organism>